<comment type="similarity">
    <text evidence="2">Belongs to the FARP (FMRFamide related peptide) family.</text>
</comment>
<reference evidence="9" key="1">
    <citation type="submission" date="2022-11" db="UniProtKB">
        <authorList>
            <consortium name="WormBaseParasite"/>
        </authorList>
    </citation>
    <scope>IDENTIFICATION</scope>
</reference>
<evidence type="ECO:0000256" key="5">
    <source>
        <dbReference type="ARBA" id="ARBA00022815"/>
    </source>
</evidence>
<evidence type="ECO:0000256" key="6">
    <source>
        <dbReference type="ARBA" id="ARBA00023320"/>
    </source>
</evidence>
<keyword evidence="3" id="KW-0964">Secreted</keyword>
<feature type="chain" id="PRO_5037965802" evidence="7">
    <location>
        <begin position="23"/>
        <end position="112"/>
    </location>
</feature>
<name>A0A914VYM1_9BILA</name>
<keyword evidence="4" id="KW-0165">Cleavage on pair of basic residues</keyword>
<protein>
    <submittedName>
        <fullName evidence="9">Short neuropeptide F</fullName>
    </submittedName>
</protein>
<keyword evidence="5" id="KW-0027">Amidation</keyword>
<comment type="subcellular location">
    <subcellularLocation>
        <location evidence="1">Secreted</location>
    </subcellularLocation>
</comment>
<evidence type="ECO:0000256" key="3">
    <source>
        <dbReference type="ARBA" id="ARBA00022525"/>
    </source>
</evidence>
<dbReference type="Proteomes" id="UP000887566">
    <property type="component" value="Unplaced"/>
</dbReference>
<evidence type="ECO:0000256" key="7">
    <source>
        <dbReference type="SAM" id="SignalP"/>
    </source>
</evidence>
<dbReference type="InterPro" id="IPR002544">
    <property type="entry name" value="FMRFamid-related_peptide-like"/>
</dbReference>
<feature type="signal peptide" evidence="7">
    <location>
        <begin position="1"/>
        <end position="22"/>
    </location>
</feature>
<dbReference type="GO" id="GO:0007218">
    <property type="term" value="P:neuropeptide signaling pathway"/>
    <property type="evidence" value="ECO:0007669"/>
    <property type="project" value="UniProtKB-KW"/>
</dbReference>
<organism evidence="8 9">
    <name type="scientific">Plectus sambesii</name>
    <dbReference type="NCBI Taxonomy" id="2011161"/>
    <lineage>
        <taxon>Eukaryota</taxon>
        <taxon>Metazoa</taxon>
        <taxon>Ecdysozoa</taxon>
        <taxon>Nematoda</taxon>
        <taxon>Chromadorea</taxon>
        <taxon>Plectida</taxon>
        <taxon>Plectina</taxon>
        <taxon>Plectoidea</taxon>
        <taxon>Plectidae</taxon>
        <taxon>Plectus</taxon>
    </lineage>
</organism>
<dbReference type="Pfam" id="PF01581">
    <property type="entry name" value="FARP"/>
    <property type="match status" value="2"/>
</dbReference>
<keyword evidence="7" id="KW-0732">Signal</keyword>
<evidence type="ECO:0000256" key="2">
    <source>
        <dbReference type="ARBA" id="ARBA00006356"/>
    </source>
</evidence>
<keyword evidence="6" id="KW-0527">Neuropeptide</keyword>
<dbReference type="AlphaFoldDB" id="A0A914VYM1"/>
<evidence type="ECO:0000256" key="1">
    <source>
        <dbReference type="ARBA" id="ARBA00004613"/>
    </source>
</evidence>
<evidence type="ECO:0000313" key="9">
    <source>
        <dbReference type="WBParaSite" id="PSAMB.scaffold2661size21957.g18655.t1"/>
    </source>
</evidence>
<sequence length="112" mass="12715">MASWLTASLATVLVICALTAQAVPVPSDDEYVHWLTDAIDQMREEQSKRAGSQLQYKRRPQDTMLRFGRSQDTMLRFGRAQPMMSPNDVHLRFGKSVPLLDSSSTSLRFGRR</sequence>
<keyword evidence="8" id="KW-1185">Reference proteome</keyword>
<proteinExistence type="inferred from homology"/>
<dbReference type="WBParaSite" id="PSAMB.scaffold2661size21957.g18655.t1">
    <property type="protein sequence ID" value="PSAMB.scaffold2661size21957.g18655.t1"/>
    <property type="gene ID" value="PSAMB.scaffold2661size21957.g18655"/>
</dbReference>
<evidence type="ECO:0000313" key="8">
    <source>
        <dbReference type="Proteomes" id="UP000887566"/>
    </source>
</evidence>
<evidence type="ECO:0000256" key="4">
    <source>
        <dbReference type="ARBA" id="ARBA00022685"/>
    </source>
</evidence>
<accession>A0A914VYM1</accession>
<dbReference type="GO" id="GO:0005576">
    <property type="term" value="C:extracellular region"/>
    <property type="evidence" value="ECO:0007669"/>
    <property type="project" value="UniProtKB-SubCell"/>
</dbReference>